<protein>
    <recommendedName>
        <fullName evidence="1">SCP domain-containing protein</fullName>
    </recommendedName>
</protein>
<organism evidence="2 3">
    <name type="scientific">Parelaphostrongylus tenuis</name>
    <name type="common">Meningeal worm</name>
    <dbReference type="NCBI Taxonomy" id="148309"/>
    <lineage>
        <taxon>Eukaryota</taxon>
        <taxon>Metazoa</taxon>
        <taxon>Ecdysozoa</taxon>
        <taxon>Nematoda</taxon>
        <taxon>Chromadorea</taxon>
        <taxon>Rhabditida</taxon>
        <taxon>Rhabditina</taxon>
        <taxon>Rhabditomorpha</taxon>
        <taxon>Strongyloidea</taxon>
        <taxon>Metastrongylidae</taxon>
        <taxon>Parelaphostrongylus</taxon>
    </lineage>
</organism>
<dbReference type="InterPro" id="IPR014044">
    <property type="entry name" value="CAP_dom"/>
</dbReference>
<keyword evidence="3" id="KW-1185">Reference proteome</keyword>
<dbReference type="EMBL" id="JAHQIW010001748">
    <property type="protein sequence ID" value="KAJ1353565.1"/>
    <property type="molecule type" value="Genomic_DNA"/>
</dbReference>
<dbReference type="Pfam" id="PF00188">
    <property type="entry name" value="CAP"/>
    <property type="match status" value="1"/>
</dbReference>
<accession>A0AAD5M7J8</accession>
<dbReference type="Gene3D" id="3.40.33.10">
    <property type="entry name" value="CAP"/>
    <property type="match status" value="2"/>
</dbReference>
<name>A0AAD5M7J8_PARTN</name>
<evidence type="ECO:0000259" key="1">
    <source>
        <dbReference type="Pfam" id="PF00188"/>
    </source>
</evidence>
<evidence type="ECO:0000313" key="2">
    <source>
        <dbReference type="EMBL" id="KAJ1353565.1"/>
    </source>
</evidence>
<proteinExistence type="predicted"/>
<sequence length="132" mass="15039">MAANMQAMNYDCNAEFYAYEHVKTCDKKPSPPEERPDSFHFLENIHILETNGTSLNDSVIAQTMIWAKLWTIGCATQKCDGFYFTSCMYFYRANKLGKNIYNIGATCNECRGMVECKALKGLCPFTPFDPDQ</sequence>
<dbReference type="InterPro" id="IPR035940">
    <property type="entry name" value="CAP_sf"/>
</dbReference>
<reference evidence="2" key="1">
    <citation type="submission" date="2021-06" db="EMBL/GenBank/DDBJ databases">
        <title>Parelaphostrongylus tenuis whole genome reference sequence.</title>
        <authorList>
            <person name="Garwood T.J."/>
            <person name="Larsen P.A."/>
            <person name="Fountain-Jones N.M."/>
            <person name="Garbe J.R."/>
            <person name="Macchietto M.G."/>
            <person name="Kania S.A."/>
            <person name="Gerhold R.W."/>
            <person name="Richards J.E."/>
            <person name="Wolf T.M."/>
        </authorList>
    </citation>
    <scope>NUCLEOTIDE SEQUENCE</scope>
    <source>
        <strain evidence="2">MNPRO001-30</strain>
        <tissue evidence="2">Meninges</tissue>
    </source>
</reference>
<comment type="caution">
    <text evidence="2">The sequence shown here is derived from an EMBL/GenBank/DDBJ whole genome shotgun (WGS) entry which is preliminary data.</text>
</comment>
<dbReference type="AlphaFoldDB" id="A0AAD5M7J8"/>
<dbReference type="SUPFAM" id="SSF55797">
    <property type="entry name" value="PR-1-like"/>
    <property type="match status" value="1"/>
</dbReference>
<dbReference type="Proteomes" id="UP001196413">
    <property type="component" value="Unassembled WGS sequence"/>
</dbReference>
<gene>
    <name evidence="2" type="ORF">KIN20_010215</name>
</gene>
<evidence type="ECO:0000313" key="3">
    <source>
        <dbReference type="Proteomes" id="UP001196413"/>
    </source>
</evidence>
<feature type="domain" description="SCP" evidence="1">
    <location>
        <begin position="2"/>
        <end position="89"/>
    </location>
</feature>